<comment type="caution">
    <text evidence="1">The sequence shown here is derived from an EMBL/GenBank/DDBJ whole genome shotgun (WGS) entry which is preliminary data.</text>
</comment>
<dbReference type="RefSeq" id="WP_132125745.1">
    <property type="nucleotide sequence ID" value="NZ_SLWS01000018.1"/>
</dbReference>
<protein>
    <submittedName>
        <fullName evidence="1">Uncharacterized protein</fullName>
    </submittedName>
</protein>
<dbReference type="Proteomes" id="UP000295680">
    <property type="component" value="Unassembled WGS sequence"/>
</dbReference>
<dbReference type="AlphaFoldDB" id="A0A4R2INE8"/>
<dbReference type="OrthoDB" id="3696168at2"/>
<accession>A0A4R2INE8</accession>
<sequence>MSQRSKRARRLATLLSTASRVHVELRYRRETGAYQVIWTAGPTPAAMYDLAARHATEAHPLDVDDLAWERRAS</sequence>
<keyword evidence="2" id="KW-1185">Reference proteome</keyword>
<evidence type="ECO:0000313" key="1">
    <source>
        <dbReference type="EMBL" id="TCO46614.1"/>
    </source>
</evidence>
<organism evidence="1 2">
    <name type="scientific">Actinocrispum wychmicini</name>
    <dbReference type="NCBI Taxonomy" id="1213861"/>
    <lineage>
        <taxon>Bacteria</taxon>
        <taxon>Bacillati</taxon>
        <taxon>Actinomycetota</taxon>
        <taxon>Actinomycetes</taxon>
        <taxon>Pseudonocardiales</taxon>
        <taxon>Pseudonocardiaceae</taxon>
        <taxon>Actinocrispum</taxon>
    </lineage>
</organism>
<evidence type="ECO:0000313" key="2">
    <source>
        <dbReference type="Proteomes" id="UP000295680"/>
    </source>
</evidence>
<name>A0A4R2INE8_9PSEU</name>
<reference evidence="1 2" key="1">
    <citation type="submission" date="2019-03" db="EMBL/GenBank/DDBJ databases">
        <title>Genomic Encyclopedia of Type Strains, Phase IV (KMG-IV): sequencing the most valuable type-strain genomes for metagenomic binning, comparative biology and taxonomic classification.</title>
        <authorList>
            <person name="Goeker M."/>
        </authorList>
    </citation>
    <scope>NUCLEOTIDE SEQUENCE [LARGE SCALE GENOMIC DNA]</scope>
    <source>
        <strain evidence="1 2">DSM 45934</strain>
    </source>
</reference>
<dbReference type="EMBL" id="SLWS01000018">
    <property type="protein sequence ID" value="TCO46614.1"/>
    <property type="molecule type" value="Genomic_DNA"/>
</dbReference>
<proteinExistence type="predicted"/>
<gene>
    <name evidence="1" type="ORF">EV192_1189</name>
</gene>